<evidence type="ECO:0000256" key="1">
    <source>
        <dbReference type="ARBA" id="ARBA00022553"/>
    </source>
</evidence>
<dbReference type="InterPro" id="IPR051813">
    <property type="entry name" value="HepT_RNase_toxin"/>
</dbReference>
<dbReference type="PANTHER" id="PTHR34139:SF1">
    <property type="entry name" value="RNASE MJ1380-RELATED"/>
    <property type="match status" value="1"/>
</dbReference>
<evidence type="ECO:0000256" key="5">
    <source>
        <dbReference type="ARBA" id="ARBA00022801"/>
    </source>
</evidence>
<evidence type="ECO:0000256" key="3">
    <source>
        <dbReference type="ARBA" id="ARBA00022722"/>
    </source>
</evidence>
<dbReference type="GO" id="GO:0000166">
    <property type="term" value="F:nucleotide binding"/>
    <property type="evidence" value="ECO:0007669"/>
    <property type="project" value="UniProtKB-KW"/>
</dbReference>
<dbReference type="GO" id="GO:0016787">
    <property type="term" value="F:hydrolase activity"/>
    <property type="evidence" value="ECO:0007669"/>
    <property type="project" value="UniProtKB-KW"/>
</dbReference>
<dbReference type="InterPro" id="IPR037038">
    <property type="entry name" value="HepT-like_sf"/>
</dbReference>
<dbReference type="Pfam" id="PF01934">
    <property type="entry name" value="HepT-like"/>
    <property type="match status" value="1"/>
</dbReference>
<reference evidence="7 8" key="1">
    <citation type="journal article" date="2017" name="ISME J.">
        <title>Energy and carbon metabolisms in a deep terrestrial subsurface fluid microbial community.</title>
        <authorList>
            <person name="Momper L."/>
            <person name="Jungbluth S.P."/>
            <person name="Lee M.D."/>
            <person name="Amend J.P."/>
        </authorList>
    </citation>
    <scope>NUCLEOTIDE SEQUENCE [LARGE SCALE GENOMIC DNA]</scope>
    <source>
        <strain evidence="7">SURF_5</strain>
    </source>
</reference>
<name>A0A3A4NMG5_ABYX5</name>
<sequence>MTRHDDLTRYRHMLDHAREAVSMARGRMRGDLDSDRSLNLSLTRLLEVVGEAASRVSKEEQSACPNIPWSQIVSMRNRLIHGYDAVDFDVLWEIVTQDLPPLIAILESFVPEEKQPGGSE</sequence>
<dbReference type="GO" id="GO:0110001">
    <property type="term" value="C:toxin-antitoxin complex"/>
    <property type="evidence" value="ECO:0007669"/>
    <property type="project" value="InterPro"/>
</dbReference>
<comment type="caution">
    <text evidence="7">The sequence shown here is derived from an EMBL/GenBank/DDBJ whole genome shotgun (WGS) entry which is preliminary data.</text>
</comment>
<dbReference type="GO" id="GO:0004540">
    <property type="term" value="F:RNA nuclease activity"/>
    <property type="evidence" value="ECO:0007669"/>
    <property type="project" value="InterPro"/>
</dbReference>
<evidence type="ECO:0000256" key="6">
    <source>
        <dbReference type="ARBA" id="ARBA00024207"/>
    </source>
</evidence>
<proteinExistence type="inferred from homology"/>
<evidence type="ECO:0000256" key="4">
    <source>
        <dbReference type="ARBA" id="ARBA00022741"/>
    </source>
</evidence>
<dbReference type="AlphaFoldDB" id="A0A3A4NMG5"/>
<organism evidence="7 8">
    <name type="scientific">Abyssobacteria bacterium (strain SURF_5)</name>
    <dbReference type="NCBI Taxonomy" id="2093360"/>
    <lineage>
        <taxon>Bacteria</taxon>
        <taxon>Pseudomonadati</taxon>
        <taxon>Candidatus Hydrogenedentota</taxon>
        <taxon>Candidatus Abyssobacteria</taxon>
    </lineage>
</organism>
<dbReference type="PANTHER" id="PTHR34139">
    <property type="entry name" value="UPF0331 PROTEIN MJ0127"/>
    <property type="match status" value="1"/>
</dbReference>
<dbReference type="Gene3D" id="1.20.120.580">
    <property type="entry name" value="bsu32300-like"/>
    <property type="match status" value="1"/>
</dbReference>
<keyword evidence="5" id="KW-0378">Hydrolase</keyword>
<keyword evidence="4" id="KW-0547">Nucleotide-binding</keyword>
<keyword evidence="1" id="KW-0597">Phosphoprotein</keyword>
<dbReference type="Proteomes" id="UP000265882">
    <property type="component" value="Unassembled WGS sequence"/>
</dbReference>
<protein>
    <submittedName>
        <fullName evidence="7">DUF86 domain-containing protein</fullName>
    </submittedName>
</protein>
<keyword evidence="3" id="KW-0540">Nuclease</keyword>
<dbReference type="EMBL" id="QZKU01000102">
    <property type="protein sequence ID" value="RJP18340.1"/>
    <property type="molecule type" value="Genomic_DNA"/>
</dbReference>
<dbReference type="InterPro" id="IPR008201">
    <property type="entry name" value="HepT-like"/>
</dbReference>
<gene>
    <name evidence="7" type="ORF">C4520_14520</name>
</gene>
<comment type="similarity">
    <text evidence="6">Belongs to the HepT RNase toxin family.</text>
</comment>
<evidence type="ECO:0000313" key="8">
    <source>
        <dbReference type="Proteomes" id="UP000265882"/>
    </source>
</evidence>
<keyword evidence="2" id="KW-1277">Toxin-antitoxin system</keyword>
<evidence type="ECO:0000313" key="7">
    <source>
        <dbReference type="EMBL" id="RJP18340.1"/>
    </source>
</evidence>
<accession>A0A3A4NMG5</accession>
<evidence type="ECO:0000256" key="2">
    <source>
        <dbReference type="ARBA" id="ARBA00022649"/>
    </source>
</evidence>